<evidence type="ECO:0000313" key="5">
    <source>
        <dbReference type="Proteomes" id="UP000019024"/>
    </source>
</evidence>
<protein>
    <recommendedName>
        <fullName evidence="6">ArsR family transcriptional regulator</fullName>
    </recommendedName>
</protein>
<dbReference type="EMBL" id="CP007055">
    <property type="protein sequence ID" value="AHG00791.1"/>
    <property type="molecule type" value="Genomic_DNA"/>
</dbReference>
<dbReference type="Proteomes" id="UP000019024">
    <property type="component" value="Chromosome"/>
</dbReference>
<dbReference type="HOGENOM" id="CLU_060475_0_0_2"/>
<evidence type="ECO:0000259" key="2">
    <source>
        <dbReference type="Pfam" id="PF24038"/>
    </source>
</evidence>
<name>W0JQ12_9EURY</name>
<feature type="domain" description="DUF7347" evidence="2">
    <location>
        <begin position="12"/>
        <end position="94"/>
    </location>
</feature>
<evidence type="ECO:0008006" key="6">
    <source>
        <dbReference type="Google" id="ProtNLM"/>
    </source>
</evidence>
<gene>
    <name evidence="4" type="ORF">HALLA_07880</name>
</gene>
<dbReference type="InterPro" id="IPR036388">
    <property type="entry name" value="WH-like_DNA-bd_sf"/>
</dbReference>
<dbReference type="GeneID" id="25144403"/>
<dbReference type="KEGG" id="hlr:HALLA_07880"/>
<dbReference type="CDD" id="cd00090">
    <property type="entry name" value="HTH_ARSR"/>
    <property type="match status" value="1"/>
</dbReference>
<feature type="region of interest" description="Disordered" evidence="1">
    <location>
        <begin position="104"/>
        <end position="134"/>
    </location>
</feature>
<evidence type="ECO:0000259" key="3">
    <source>
        <dbReference type="Pfam" id="PF24042"/>
    </source>
</evidence>
<dbReference type="RefSeq" id="WP_049951992.1">
    <property type="nucleotide sequence ID" value="NZ_CP007055.1"/>
</dbReference>
<evidence type="ECO:0000256" key="1">
    <source>
        <dbReference type="SAM" id="MobiDB-lite"/>
    </source>
</evidence>
<dbReference type="OrthoDB" id="8482at2157"/>
<sequence length="312" mass="34835">MTRQHQKRDERPVDPFKSLGNETRLEILRALYEHRQTAAVTGDRLPYSTLRERVGVGDKGNFNYHLRQLREQFVEEGSEGYRLTFAGFEIAKVIDIDAWRSHEERGPVPVGDVGEGDGAADTGTSSANTETPGETLDASMTAVYEDSIVKINRGETPLFAHAVRPVGAADREMSDLLDVASTLWRHTIEQILEGICPYCHTTVERELTIGPDGPWEYSFSAKCPECGPLGGSHVGTVLLRHPAVVSFYWDHDIDLRNRRFWEFSFIDDEAVTVLDAEPLELQIVLELDGDQLAVTIDDDAHVVDTKRSSSPV</sequence>
<reference evidence="4 5" key="1">
    <citation type="submission" date="2014-01" db="EMBL/GenBank/DDBJ databases">
        <authorList>
            <consortium name="DOE Joint Genome Institute"/>
            <person name="Anderson I."/>
            <person name="Huntemann M."/>
            <person name="Han J."/>
            <person name="Chen A."/>
            <person name="Kyrpides N."/>
            <person name="Mavromatis K."/>
            <person name="Markowitz V."/>
            <person name="Palaniappan K."/>
            <person name="Ivanova N."/>
            <person name="Schaumberg A."/>
            <person name="Pati A."/>
            <person name="Liolios K."/>
            <person name="Nordberg H.P."/>
            <person name="Cantor M.N."/>
            <person name="Hua S.X."/>
            <person name="Woyke T."/>
        </authorList>
    </citation>
    <scope>NUCLEOTIDE SEQUENCE [LARGE SCALE GENOMIC DNA]</scope>
    <source>
        <strain evidence="4 5">XH-48</strain>
    </source>
</reference>
<dbReference type="Pfam" id="PF24042">
    <property type="entry name" value="DUF7351"/>
    <property type="match status" value="1"/>
</dbReference>
<proteinExistence type="predicted"/>
<dbReference type="InterPro" id="IPR036390">
    <property type="entry name" value="WH_DNA-bd_sf"/>
</dbReference>
<keyword evidence="5" id="KW-1185">Reference proteome</keyword>
<feature type="domain" description="DUF7351" evidence="3">
    <location>
        <begin position="137"/>
        <end position="302"/>
    </location>
</feature>
<organism evidence="4 5">
    <name type="scientific">Halostagnicola larsenii XH-48</name>
    <dbReference type="NCBI Taxonomy" id="797299"/>
    <lineage>
        <taxon>Archaea</taxon>
        <taxon>Methanobacteriati</taxon>
        <taxon>Methanobacteriota</taxon>
        <taxon>Stenosarchaea group</taxon>
        <taxon>Halobacteria</taxon>
        <taxon>Halobacteriales</taxon>
        <taxon>Natrialbaceae</taxon>
        <taxon>Halostagnicola</taxon>
    </lineage>
</organism>
<dbReference type="eggNOG" id="arCOG03860">
    <property type="taxonomic scope" value="Archaea"/>
</dbReference>
<dbReference type="Pfam" id="PF24038">
    <property type="entry name" value="DUF7347"/>
    <property type="match status" value="1"/>
</dbReference>
<dbReference type="InterPro" id="IPR055775">
    <property type="entry name" value="DUF7351"/>
</dbReference>
<dbReference type="Gene3D" id="1.10.10.10">
    <property type="entry name" value="Winged helix-like DNA-binding domain superfamily/Winged helix DNA-binding domain"/>
    <property type="match status" value="1"/>
</dbReference>
<dbReference type="InterPro" id="IPR011991">
    <property type="entry name" value="ArsR-like_HTH"/>
</dbReference>
<dbReference type="SUPFAM" id="SSF46785">
    <property type="entry name" value="Winged helix' DNA-binding domain"/>
    <property type="match status" value="1"/>
</dbReference>
<dbReference type="AlphaFoldDB" id="W0JQ12"/>
<dbReference type="InterPro" id="IPR055771">
    <property type="entry name" value="DUF7347"/>
</dbReference>
<accession>W0JQ12</accession>
<evidence type="ECO:0000313" key="4">
    <source>
        <dbReference type="EMBL" id="AHG00791.1"/>
    </source>
</evidence>